<gene>
    <name evidence="1" type="ORF">DRP44_03190</name>
</gene>
<reference evidence="1 2" key="1">
    <citation type="submission" date="2018-06" db="EMBL/GenBank/DDBJ databases">
        <title>Extensive metabolic versatility and redundancy in microbially diverse, dynamic hydrothermal sediments.</title>
        <authorList>
            <person name="Dombrowski N."/>
            <person name="Teske A."/>
            <person name="Baker B.J."/>
        </authorList>
    </citation>
    <scope>NUCLEOTIDE SEQUENCE [LARGE SCALE GENOMIC DNA]</scope>
    <source>
        <strain evidence="1">B35_G9</strain>
    </source>
</reference>
<sequence>MRIRLILIGFIILIAGAVSVNAAELNGYFESTNRISFSSEPQYLRIEDLLGIKIKSSLYNNTSFFTNMNVRLLSLPDITGTIDLSEYDRYFKYEFRVKEMYVNIMKFPFDFMDVRVGKQRITWGAGDEISPNDFINPYDFQDSWSFKKRLGVYSLKTDLYYKGLTATGVFLPYFIPDLLPDSSNSAMFSQSLFLAPGITIGEMKDTIIMPESFKENLLGGGKVSYSLFDFDFSLYYLYSRERLPWIKKITVTADTLPAVFNVNSTLFYPRIHMTGFSFYGVLGDVGVWGDITAFIPMEDSFVIDLNAIGMGIMDSTNISGNYYLKYLIGADYTFTNDFYVSVQYLRGFENEKGEDNLNNYLFLGSRFPFANGKIEIAPFDAGIEIGDFEDIKDNYGVIYLPSVTFKPYDNLNIKLSSLYAFGSDKTSFGKMKSQNGVQLGISYYF</sequence>
<comment type="caution">
    <text evidence="1">The sequence shown here is derived from an EMBL/GenBank/DDBJ whole genome shotgun (WGS) entry which is preliminary data.</text>
</comment>
<accession>A0A660S9K0</accession>
<evidence type="ECO:0000313" key="2">
    <source>
        <dbReference type="Proteomes" id="UP000282321"/>
    </source>
</evidence>
<evidence type="ECO:0000313" key="1">
    <source>
        <dbReference type="EMBL" id="RKX66892.1"/>
    </source>
</evidence>
<evidence type="ECO:0008006" key="3">
    <source>
        <dbReference type="Google" id="ProtNLM"/>
    </source>
</evidence>
<dbReference type="Proteomes" id="UP000282321">
    <property type="component" value="Unassembled WGS sequence"/>
</dbReference>
<dbReference type="EMBL" id="QNBC01000030">
    <property type="protein sequence ID" value="RKX66892.1"/>
    <property type="molecule type" value="Genomic_DNA"/>
</dbReference>
<proteinExistence type="predicted"/>
<organism evidence="1 2">
    <name type="scientific">candidate division TA06 bacterium</name>
    <dbReference type="NCBI Taxonomy" id="2250710"/>
    <lineage>
        <taxon>Bacteria</taxon>
        <taxon>Bacteria division TA06</taxon>
    </lineage>
</organism>
<dbReference type="AlphaFoldDB" id="A0A660S9K0"/>
<protein>
    <recommendedName>
        <fullName evidence="3">DUF1302 domain-containing protein</fullName>
    </recommendedName>
</protein>
<name>A0A660S9K0_UNCT6</name>